<evidence type="ECO:0000313" key="3">
    <source>
        <dbReference type="Proteomes" id="UP000288216"/>
    </source>
</evidence>
<feature type="signal peptide" evidence="1">
    <location>
        <begin position="1"/>
        <end position="18"/>
    </location>
</feature>
<dbReference type="EMBL" id="BFAA01018549">
    <property type="protein sequence ID" value="GCB79180.1"/>
    <property type="molecule type" value="Genomic_DNA"/>
</dbReference>
<keyword evidence="3" id="KW-1185">Reference proteome</keyword>
<protein>
    <submittedName>
        <fullName evidence="2">Uncharacterized protein</fullName>
    </submittedName>
</protein>
<name>A0A401Q1F7_SCYTO</name>
<reference evidence="2 3" key="1">
    <citation type="journal article" date="2018" name="Nat. Ecol. Evol.">
        <title>Shark genomes provide insights into elasmobranch evolution and the origin of vertebrates.</title>
        <authorList>
            <person name="Hara Y"/>
            <person name="Yamaguchi K"/>
            <person name="Onimaru K"/>
            <person name="Kadota M"/>
            <person name="Koyanagi M"/>
            <person name="Keeley SD"/>
            <person name="Tatsumi K"/>
            <person name="Tanaka K"/>
            <person name="Motone F"/>
            <person name="Kageyama Y"/>
            <person name="Nozu R"/>
            <person name="Adachi N"/>
            <person name="Nishimura O"/>
            <person name="Nakagawa R"/>
            <person name="Tanegashima C"/>
            <person name="Kiyatake I"/>
            <person name="Matsumoto R"/>
            <person name="Murakumo K"/>
            <person name="Nishida K"/>
            <person name="Terakita A"/>
            <person name="Kuratani S"/>
            <person name="Sato K"/>
            <person name="Hyodo S Kuraku.S."/>
        </authorList>
    </citation>
    <scope>NUCLEOTIDE SEQUENCE [LARGE SCALE GENOMIC DNA]</scope>
</reference>
<evidence type="ECO:0000313" key="2">
    <source>
        <dbReference type="EMBL" id="GCB79180.1"/>
    </source>
</evidence>
<feature type="chain" id="PRO_5019585248" evidence="1">
    <location>
        <begin position="19"/>
        <end position="87"/>
    </location>
</feature>
<keyword evidence="1" id="KW-0732">Signal</keyword>
<accession>A0A401Q1F7</accession>
<evidence type="ECO:0000256" key="1">
    <source>
        <dbReference type="SAM" id="SignalP"/>
    </source>
</evidence>
<gene>
    <name evidence="2" type="ORF">scyTo_0021269</name>
</gene>
<dbReference type="AlphaFoldDB" id="A0A401Q1F7"/>
<organism evidence="2 3">
    <name type="scientific">Scyliorhinus torazame</name>
    <name type="common">Cloudy catshark</name>
    <name type="synonym">Catulus torazame</name>
    <dbReference type="NCBI Taxonomy" id="75743"/>
    <lineage>
        <taxon>Eukaryota</taxon>
        <taxon>Metazoa</taxon>
        <taxon>Chordata</taxon>
        <taxon>Craniata</taxon>
        <taxon>Vertebrata</taxon>
        <taxon>Chondrichthyes</taxon>
        <taxon>Elasmobranchii</taxon>
        <taxon>Galeomorphii</taxon>
        <taxon>Galeoidea</taxon>
        <taxon>Carcharhiniformes</taxon>
        <taxon>Scyliorhinidae</taxon>
        <taxon>Scyliorhinus</taxon>
    </lineage>
</organism>
<feature type="non-terminal residue" evidence="2">
    <location>
        <position position="87"/>
    </location>
</feature>
<dbReference type="OrthoDB" id="6424451at2759"/>
<sequence length="87" mass="10123">MLRIFLTVSVLFWNQLAAQNATDEVFDLCDEVHCLKPVFIIKGENYDVMKFQTHQWIQTEVYGMDMESALEIGLEKLFNYARLSNSA</sequence>
<dbReference type="Proteomes" id="UP000288216">
    <property type="component" value="Unassembled WGS sequence"/>
</dbReference>
<comment type="caution">
    <text evidence="2">The sequence shown here is derived from an EMBL/GenBank/DDBJ whole genome shotgun (WGS) entry which is preliminary data.</text>
</comment>
<proteinExistence type="predicted"/>